<evidence type="ECO:0000313" key="4">
    <source>
        <dbReference type="Proteomes" id="UP000190286"/>
    </source>
</evidence>
<feature type="region of interest" description="Disordered" evidence="1">
    <location>
        <begin position="27"/>
        <end position="53"/>
    </location>
</feature>
<keyword evidence="4" id="KW-1185">Reference proteome</keyword>
<accession>A0A1T4XHP1</accession>
<feature type="compositionally biased region" description="Low complexity" evidence="1">
    <location>
        <begin position="27"/>
        <end position="42"/>
    </location>
</feature>
<name>A0A1T4XHP1_9FIRM</name>
<dbReference type="OrthoDB" id="9768630at2"/>
<feature type="signal peptide" evidence="2">
    <location>
        <begin position="1"/>
        <end position="26"/>
    </location>
</feature>
<dbReference type="InterPro" id="IPR050490">
    <property type="entry name" value="Bact_solute-bd_prot1"/>
</dbReference>
<feature type="chain" id="PRO_5012007122" evidence="2">
    <location>
        <begin position="27"/>
        <end position="453"/>
    </location>
</feature>
<dbReference type="Gene3D" id="3.40.190.10">
    <property type="entry name" value="Periplasmic binding protein-like II"/>
    <property type="match status" value="1"/>
</dbReference>
<evidence type="ECO:0000256" key="1">
    <source>
        <dbReference type="SAM" id="MobiDB-lite"/>
    </source>
</evidence>
<protein>
    <submittedName>
        <fullName evidence="3">Lactose/L-arabinose transport system substrate-binding protein</fullName>
    </submittedName>
</protein>
<keyword evidence="2" id="KW-0732">Signal</keyword>
<reference evidence="3 4" key="1">
    <citation type="submission" date="2017-02" db="EMBL/GenBank/DDBJ databases">
        <authorList>
            <person name="Peterson S.W."/>
        </authorList>
    </citation>
    <scope>NUCLEOTIDE SEQUENCE [LARGE SCALE GENOMIC DNA]</scope>
    <source>
        <strain evidence="3 4">ATCC 27749</strain>
    </source>
</reference>
<dbReference type="InterPro" id="IPR006059">
    <property type="entry name" value="SBP"/>
</dbReference>
<dbReference type="AlphaFoldDB" id="A0A1T4XHP1"/>
<dbReference type="RefSeq" id="WP_078784820.1">
    <property type="nucleotide sequence ID" value="NZ_FUYF01000010.1"/>
</dbReference>
<evidence type="ECO:0000256" key="2">
    <source>
        <dbReference type="SAM" id="SignalP"/>
    </source>
</evidence>
<dbReference type="SUPFAM" id="SSF53850">
    <property type="entry name" value="Periplasmic binding protein-like II"/>
    <property type="match status" value="1"/>
</dbReference>
<dbReference type="EMBL" id="FUYF01000010">
    <property type="protein sequence ID" value="SKA89024.1"/>
    <property type="molecule type" value="Genomic_DNA"/>
</dbReference>
<dbReference type="GeneID" id="93338364"/>
<dbReference type="PROSITE" id="PS51257">
    <property type="entry name" value="PROKAR_LIPOPROTEIN"/>
    <property type="match status" value="1"/>
</dbReference>
<sequence>MKKKNAAALMAAAMAASLLVGCGGGAASSSAATSTAESTPAESKVESTAESTAADGDETLTVWAWDPNFNIYALKQAEAIYQKDHPNFKLNIEENVYSDIETKLITAATSEDYSTLPDLFLMQDYSYHKMVANFPGIYTDLTDSGLDWDKFSGGKLADSTVDGHHYGLPFDNGASVMAVRSDMIENAGLTVDDFKDLTWSEFEEKAQKVVDANGVPMLTSSGGSELIIEMMQSAGASPVVDGEVKIADNAALKESLTVYKDMVDKGILAEYTDWDQYIASMNDGKAAGVINGCWIMSSVQAAADQSGKWAIVNMPKLDGIDGATNYANCGGASWAVSSNCKNTELAFDFLKSTFGSSVELYDDLLPNAGAISSYLPAAESDVYNQPSEFYGGQTVYKDIVEFAGKVPAFDCGAYYSDVRSALTDAVTNIVQNNADIDSEMQNAQDTVEFNIAG</sequence>
<dbReference type="STRING" id="745368.SAMN02745178_01910"/>
<organism evidence="3 4">
    <name type="scientific">Gemmiger formicilis</name>
    <dbReference type="NCBI Taxonomy" id="745368"/>
    <lineage>
        <taxon>Bacteria</taxon>
        <taxon>Bacillati</taxon>
        <taxon>Bacillota</taxon>
        <taxon>Clostridia</taxon>
        <taxon>Eubacteriales</taxon>
        <taxon>Gemmiger</taxon>
    </lineage>
</organism>
<dbReference type="PANTHER" id="PTHR43649:SF32">
    <property type="entry name" value="SUGAR BINDING SECRETED PROTEIN"/>
    <property type="match status" value="1"/>
</dbReference>
<gene>
    <name evidence="3" type="ORF">SAMN02745178_01910</name>
</gene>
<dbReference type="Proteomes" id="UP000190286">
    <property type="component" value="Unassembled WGS sequence"/>
</dbReference>
<dbReference type="PANTHER" id="PTHR43649">
    <property type="entry name" value="ARABINOSE-BINDING PROTEIN-RELATED"/>
    <property type="match status" value="1"/>
</dbReference>
<dbReference type="Pfam" id="PF13416">
    <property type="entry name" value="SBP_bac_8"/>
    <property type="match status" value="1"/>
</dbReference>
<evidence type="ECO:0000313" key="3">
    <source>
        <dbReference type="EMBL" id="SKA89024.1"/>
    </source>
</evidence>
<proteinExistence type="predicted"/>